<reference evidence="2" key="1">
    <citation type="submission" date="2022-11" db="UniProtKB">
        <authorList>
            <consortium name="WormBaseParasite"/>
        </authorList>
    </citation>
    <scope>IDENTIFICATION</scope>
</reference>
<evidence type="ECO:0000313" key="1">
    <source>
        <dbReference type="Proteomes" id="UP000887566"/>
    </source>
</evidence>
<protein>
    <submittedName>
        <fullName evidence="2">Uncharacterized protein</fullName>
    </submittedName>
</protein>
<proteinExistence type="predicted"/>
<accession>A0A914X387</accession>
<name>A0A914X387_9BILA</name>
<evidence type="ECO:0000313" key="2">
    <source>
        <dbReference type="WBParaSite" id="PSAMB.scaffold584size46490.g7250.t1"/>
    </source>
</evidence>
<sequence>MVGRSIQATLGQSLPANWSAGRRPPQYGWVRPFRSPVSAANRLSCPRPVVRTNRTVSPSFGYATTSRLALRIGRRLDEALIQSGAIVVDDGGLARPSKNRARHFLTE</sequence>
<dbReference type="WBParaSite" id="PSAMB.scaffold584size46490.g7250.t1">
    <property type="protein sequence ID" value="PSAMB.scaffold584size46490.g7250.t1"/>
    <property type="gene ID" value="PSAMB.scaffold584size46490.g7250"/>
</dbReference>
<organism evidence="1 2">
    <name type="scientific">Plectus sambesii</name>
    <dbReference type="NCBI Taxonomy" id="2011161"/>
    <lineage>
        <taxon>Eukaryota</taxon>
        <taxon>Metazoa</taxon>
        <taxon>Ecdysozoa</taxon>
        <taxon>Nematoda</taxon>
        <taxon>Chromadorea</taxon>
        <taxon>Plectida</taxon>
        <taxon>Plectina</taxon>
        <taxon>Plectoidea</taxon>
        <taxon>Plectidae</taxon>
        <taxon>Plectus</taxon>
    </lineage>
</organism>
<dbReference type="Proteomes" id="UP000887566">
    <property type="component" value="Unplaced"/>
</dbReference>
<keyword evidence="1" id="KW-1185">Reference proteome</keyword>
<dbReference type="AlphaFoldDB" id="A0A914X387"/>